<keyword evidence="4" id="KW-1185">Reference proteome</keyword>
<dbReference type="EMBL" id="CP025085">
    <property type="protein sequence ID" value="AUH00871.1"/>
    <property type="molecule type" value="Genomic_DNA"/>
</dbReference>
<keyword evidence="1" id="KW-0472">Membrane</keyword>
<evidence type="ECO:0000313" key="3">
    <source>
        <dbReference type="EMBL" id="AUH05193.1"/>
    </source>
</evidence>
<evidence type="ECO:0000313" key="4">
    <source>
        <dbReference type="Proteomes" id="UP000017700"/>
    </source>
</evidence>
<dbReference type="RefSeq" id="WP_021015880.1">
    <property type="nucleotide sequence ID" value="NZ_CP025084.1"/>
</dbReference>
<dbReference type="EMBL" id="CP025084">
    <property type="protein sequence ID" value="AUH05193.1"/>
    <property type="molecule type" value="Genomic_DNA"/>
</dbReference>
<evidence type="ECO:0000256" key="1">
    <source>
        <dbReference type="SAM" id="Phobius"/>
    </source>
</evidence>
<reference evidence="2 5" key="3">
    <citation type="submission" date="2017-11" db="EMBL/GenBank/DDBJ databases">
        <title>Complete genome sequence of Serratia sp. ATCC 39006 LacA.</title>
        <authorList>
            <person name="Hampton H.G."/>
            <person name="Jackson S.A."/>
            <person name="Jauregui R."/>
            <person name="Poulter G.T.M."/>
            <person name="Salmond G.P.C."/>
            <person name="Fineran P.C."/>
        </authorList>
    </citation>
    <scope>NUCLEOTIDE SEQUENCE [LARGE SCALE GENOMIC DNA]</scope>
    <source>
        <strain evidence="2 5">ATCC 39006</strain>
    </source>
</reference>
<dbReference type="Proteomes" id="UP000233778">
    <property type="component" value="Chromosome"/>
</dbReference>
<evidence type="ECO:0000313" key="2">
    <source>
        <dbReference type="EMBL" id="AUH00871.1"/>
    </source>
</evidence>
<gene>
    <name evidence="2" type="ORF">CWC46_14275</name>
    <name evidence="3" type="ORF">Ser39006_014280</name>
</gene>
<proteinExistence type="predicted"/>
<accession>A0A2I5T8I0</accession>
<keyword evidence="1" id="KW-1133">Transmembrane helix</keyword>
<dbReference type="Proteomes" id="UP000017700">
    <property type="component" value="Chromosome"/>
</dbReference>
<evidence type="ECO:0000313" key="5">
    <source>
        <dbReference type="Proteomes" id="UP000233778"/>
    </source>
</evidence>
<dbReference type="KEGG" id="sera:Ser39006_014280"/>
<reference evidence="3 4" key="1">
    <citation type="journal article" date="2013" name="Genome Announc.">
        <title>Draft genome sequence of Serratia sp. strain ATCC 39006, a model bacterium for analysis of the biosynthesis and regulation of prodigiosin, a carbapenem, and gas vesicles.</title>
        <authorList>
            <person name="Fineran P.C."/>
            <person name="Iglesias Cans M.C."/>
            <person name="Ramsay J.P."/>
            <person name="Wilf N.M."/>
            <person name="Cossyleon D."/>
            <person name="McNeil M.B."/>
            <person name="Williamson N.R."/>
            <person name="Monson R.E."/>
            <person name="Becher S.A."/>
            <person name="Stanton J.A."/>
            <person name="Brugger K."/>
            <person name="Brown S.D."/>
            <person name="Salmond G.P."/>
        </authorList>
    </citation>
    <scope>NUCLEOTIDE SEQUENCE [LARGE SCALE GENOMIC DNA]</scope>
    <source>
        <strain evidence="3">ATCC 39006</strain>
        <strain evidence="4">ATCC 39006 / SC 11482</strain>
    </source>
</reference>
<keyword evidence="1" id="KW-0812">Transmembrane</keyword>
<protein>
    <submittedName>
        <fullName evidence="3">Uncharacterized protein</fullName>
    </submittedName>
</protein>
<feature type="transmembrane region" description="Helical" evidence="1">
    <location>
        <begin position="20"/>
        <end position="46"/>
    </location>
</feature>
<dbReference type="KEGG" id="serq:CWC46_14275"/>
<name>A0A2I5T8I0_SERS3</name>
<reference evidence="3" key="4">
    <citation type="submission" date="2017-11" db="EMBL/GenBank/DDBJ databases">
        <title>Complete genome sequence of Serratia sp. ATCC 39006.</title>
        <authorList>
            <person name="Hampton H.G."/>
            <person name="Jackson S.A."/>
            <person name="Jauregui R."/>
            <person name="Poulter G.T.M."/>
            <person name="Salmond G.P.C."/>
            <person name="Fineran P.C."/>
        </authorList>
    </citation>
    <scope>NUCLEOTIDE SEQUENCE</scope>
    <source>
        <strain evidence="3">ATCC 39006</strain>
    </source>
</reference>
<reference evidence="3" key="2">
    <citation type="submission" date="2013-09" db="EMBL/GenBank/DDBJ databases">
        <authorList>
            <person name="Wang G."/>
            <person name="Yang Y."/>
            <person name="Su Y."/>
        </authorList>
    </citation>
    <scope>NUCLEOTIDE SEQUENCE</scope>
    <source>
        <strain evidence="3">ATCC 39006</strain>
    </source>
</reference>
<dbReference type="OrthoDB" id="6497802at2"/>
<sequence>MDTDIISYESMLAAEETAKWTYWIMVATGFTGVATFMAVLTSLYLASRKPKALITASISYYSKDRMPHGTSVGIVISVANIGDIPIFLKSIHWSCGTKFTIVQIFNPTNSDPFPRKLGVGDSASYYLEFNENCLASTFIENVEKHGREISKLCFNVKTGTGKVFKFKVDKDTIKSIKIEACR</sequence>
<dbReference type="AlphaFoldDB" id="A0A2I5T8I0"/>
<organism evidence="3 4">
    <name type="scientific">Serratia sp. (strain ATCC 39006)</name>
    <name type="common">Prodigiosinella confusarubida</name>
    <dbReference type="NCBI Taxonomy" id="104623"/>
    <lineage>
        <taxon>Bacteria</taxon>
        <taxon>Pseudomonadati</taxon>
        <taxon>Pseudomonadota</taxon>
        <taxon>Gammaproteobacteria</taxon>
        <taxon>Enterobacterales</taxon>
        <taxon>Pectobacteriaceae</taxon>
        <taxon>Prodigiosinella</taxon>
    </lineage>
</organism>